<dbReference type="EMBL" id="JARJCM010000496">
    <property type="protein sequence ID" value="KAJ7016487.1"/>
    <property type="molecule type" value="Genomic_DNA"/>
</dbReference>
<gene>
    <name evidence="1" type="ORF">C8F04DRAFT_1202046</name>
</gene>
<evidence type="ECO:0000313" key="2">
    <source>
        <dbReference type="Proteomes" id="UP001218188"/>
    </source>
</evidence>
<protein>
    <submittedName>
        <fullName evidence="1">Uncharacterized protein</fullName>
    </submittedName>
</protein>
<sequence length="261" mass="29484">MPITTAFMRQQLKERVEAMAPVKEVISTATALAKGLEQLQMEDEAHDVRAILARLWAKEKELLTEVRDEQQAERLLMMLNNTQSLKMLRAVEKTIDSRGSQYLKTLSLVEMSIDLPTSVLPHGWTCFKAELYMFILAKDKILYAAKILYAGRFGQSATKKAATTAKTPKVGRKRNYLGSNRPYIVAYRPVCWDEILSIGVQFRRVLTIIPTSSSKNSVFTHLSITILAVTSGINKAIHWFTFLYSTPPKQDNPVQSTQAMD</sequence>
<comment type="caution">
    <text evidence="1">The sequence shown here is derived from an EMBL/GenBank/DDBJ whole genome shotgun (WGS) entry which is preliminary data.</text>
</comment>
<dbReference type="AlphaFoldDB" id="A0AAD6RWX1"/>
<dbReference type="Proteomes" id="UP001218188">
    <property type="component" value="Unassembled WGS sequence"/>
</dbReference>
<reference evidence="1" key="1">
    <citation type="submission" date="2023-03" db="EMBL/GenBank/DDBJ databases">
        <title>Massive genome expansion in bonnet fungi (Mycena s.s.) driven by repeated elements and novel gene families across ecological guilds.</title>
        <authorList>
            <consortium name="Lawrence Berkeley National Laboratory"/>
            <person name="Harder C.B."/>
            <person name="Miyauchi S."/>
            <person name="Viragh M."/>
            <person name="Kuo A."/>
            <person name="Thoen E."/>
            <person name="Andreopoulos B."/>
            <person name="Lu D."/>
            <person name="Skrede I."/>
            <person name="Drula E."/>
            <person name="Henrissat B."/>
            <person name="Morin E."/>
            <person name="Kohler A."/>
            <person name="Barry K."/>
            <person name="LaButti K."/>
            <person name="Morin E."/>
            <person name="Salamov A."/>
            <person name="Lipzen A."/>
            <person name="Mereny Z."/>
            <person name="Hegedus B."/>
            <person name="Baldrian P."/>
            <person name="Stursova M."/>
            <person name="Weitz H."/>
            <person name="Taylor A."/>
            <person name="Grigoriev I.V."/>
            <person name="Nagy L.G."/>
            <person name="Martin F."/>
            <person name="Kauserud H."/>
        </authorList>
    </citation>
    <scope>NUCLEOTIDE SEQUENCE</scope>
    <source>
        <strain evidence="1">CBHHK200</strain>
    </source>
</reference>
<accession>A0AAD6RWX1</accession>
<name>A0AAD6RWX1_9AGAR</name>
<keyword evidence="2" id="KW-1185">Reference proteome</keyword>
<organism evidence="1 2">
    <name type="scientific">Mycena alexandri</name>
    <dbReference type="NCBI Taxonomy" id="1745969"/>
    <lineage>
        <taxon>Eukaryota</taxon>
        <taxon>Fungi</taxon>
        <taxon>Dikarya</taxon>
        <taxon>Basidiomycota</taxon>
        <taxon>Agaricomycotina</taxon>
        <taxon>Agaricomycetes</taxon>
        <taxon>Agaricomycetidae</taxon>
        <taxon>Agaricales</taxon>
        <taxon>Marasmiineae</taxon>
        <taxon>Mycenaceae</taxon>
        <taxon>Mycena</taxon>
    </lineage>
</organism>
<evidence type="ECO:0000313" key="1">
    <source>
        <dbReference type="EMBL" id="KAJ7016487.1"/>
    </source>
</evidence>
<proteinExistence type="predicted"/>